<dbReference type="EMBL" id="KV907506">
    <property type="protein sequence ID" value="OOF92834.1"/>
    <property type="molecule type" value="Genomic_DNA"/>
</dbReference>
<dbReference type="VEuPathDB" id="FungiDB:ASPCADRAFT_133231"/>
<accession>A0A1R3RED7</accession>
<keyword evidence="2" id="KW-0732">Signal</keyword>
<sequence>MASVTRLLHILLLSLIASSAIAAPTADQSESQSTSVASDNTFSQYFNSFEENPLHKALHLFDKFRHGVFRTDEDAVQAFAKNPELAEHFNLAKRQGVSNATTAAETSQATEPATTSAAAATTSQAESSASSAESTAAETTSAPTTAAPTTAQTTAVQTTSSSSSRETSSSSSESSSSSIFHDLDRVFHHVFELHFHLVYVFIEFELALDDYAHYEFDDGANHQHQLDQRSDHALHIHLQDHYHSPQRPAEHRDCRDGCPPHRNLEGGGYGNQGLSGIANRQCSVLQRAGTGVVPDDGRSCYGGHGSVGLLRPPYLSCAYMALLHCPSCFIMFYDTSLTILEQARIFFRRPTIVSP</sequence>
<feature type="signal peptide" evidence="2">
    <location>
        <begin position="1"/>
        <end position="22"/>
    </location>
</feature>
<evidence type="ECO:0000256" key="2">
    <source>
        <dbReference type="SAM" id="SignalP"/>
    </source>
</evidence>
<name>A0A1R3RED7_ASPC5</name>
<feature type="region of interest" description="Disordered" evidence="1">
    <location>
        <begin position="100"/>
        <end position="177"/>
    </location>
</feature>
<proteinExistence type="predicted"/>
<feature type="chain" id="PRO_5012706671" description="Inhibitor I9 domain-containing protein" evidence="2">
    <location>
        <begin position="23"/>
        <end position="355"/>
    </location>
</feature>
<evidence type="ECO:0008006" key="5">
    <source>
        <dbReference type="Google" id="ProtNLM"/>
    </source>
</evidence>
<keyword evidence="4" id="KW-1185">Reference proteome</keyword>
<protein>
    <recommendedName>
        <fullName evidence="5">Inhibitor I9 domain-containing protein</fullName>
    </recommendedName>
</protein>
<evidence type="ECO:0000313" key="3">
    <source>
        <dbReference type="EMBL" id="OOF92834.1"/>
    </source>
</evidence>
<reference evidence="4" key="1">
    <citation type="journal article" date="2017" name="Genome Biol.">
        <title>Comparative genomics reveals high biological diversity and specific adaptations in the industrially and medically important fungal genus Aspergillus.</title>
        <authorList>
            <person name="de Vries R.P."/>
            <person name="Riley R."/>
            <person name="Wiebenga A."/>
            <person name="Aguilar-Osorio G."/>
            <person name="Amillis S."/>
            <person name="Uchima C.A."/>
            <person name="Anderluh G."/>
            <person name="Asadollahi M."/>
            <person name="Askin M."/>
            <person name="Barry K."/>
            <person name="Battaglia E."/>
            <person name="Bayram O."/>
            <person name="Benocci T."/>
            <person name="Braus-Stromeyer S.A."/>
            <person name="Caldana C."/>
            <person name="Canovas D."/>
            <person name="Cerqueira G.C."/>
            <person name="Chen F."/>
            <person name="Chen W."/>
            <person name="Choi C."/>
            <person name="Clum A."/>
            <person name="Dos Santos R.A."/>
            <person name="Damasio A.R."/>
            <person name="Diallinas G."/>
            <person name="Emri T."/>
            <person name="Fekete E."/>
            <person name="Flipphi M."/>
            <person name="Freyberg S."/>
            <person name="Gallo A."/>
            <person name="Gournas C."/>
            <person name="Habgood R."/>
            <person name="Hainaut M."/>
            <person name="Harispe M.L."/>
            <person name="Henrissat B."/>
            <person name="Hilden K.S."/>
            <person name="Hope R."/>
            <person name="Hossain A."/>
            <person name="Karabika E."/>
            <person name="Karaffa L."/>
            <person name="Karanyi Z."/>
            <person name="Krasevec N."/>
            <person name="Kuo A."/>
            <person name="Kusch H."/>
            <person name="LaButti K."/>
            <person name="Lagendijk E.L."/>
            <person name="Lapidus A."/>
            <person name="Levasseur A."/>
            <person name="Lindquist E."/>
            <person name="Lipzen A."/>
            <person name="Logrieco A.F."/>
            <person name="MacCabe A."/>
            <person name="Maekelae M.R."/>
            <person name="Malavazi I."/>
            <person name="Melin P."/>
            <person name="Meyer V."/>
            <person name="Mielnichuk N."/>
            <person name="Miskei M."/>
            <person name="Molnar A.P."/>
            <person name="Mule G."/>
            <person name="Ngan C.Y."/>
            <person name="Orejas M."/>
            <person name="Orosz E."/>
            <person name="Ouedraogo J.P."/>
            <person name="Overkamp K.M."/>
            <person name="Park H.-S."/>
            <person name="Perrone G."/>
            <person name="Piumi F."/>
            <person name="Punt P.J."/>
            <person name="Ram A.F."/>
            <person name="Ramon A."/>
            <person name="Rauscher S."/>
            <person name="Record E."/>
            <person name="Riano-Pachon D.M."/>
            <person name="Robert V."/>
            <person name="Roehrig J."/>
            <person name="Ruller R."/>
            <person name="Salamov A."/>
            <person name="Salih N.S."/>
            <person name="Samson R.A."/>
            <person name="Sandor E."/>
            <person name="Sanguinetti M."/>
            <person name="Schuetze T."/>
            <person name="Sepcic K."/>
            <person name="Shelest E."/>
            <person name="Sherlock G."/>
            <person name="Sophianopoulou V."/>
            <person name="Squina F.M."/>
            <person name="Sun H."/>
            <person name="Susca A."/>
            <person name="Todd R.B."/>
            <person name="Tsang A."/>
            <person name="Unkles S.E."/>
            <person name="van de Wiele N."/>
            <person name="van Rossen-Uffink D."/>
            <person name="Oliveira J.V."/>
            <person name="Vesth T.C."/>
            <person name="Visser J."/>
            <person name="Yu J.-H."/>
            <person name="Zhou M."/>
            <person name="Andersen M.R."/>
            <person name="Archer D.B."/>
            <person name="Baker S.E."/>
            <person name="Benoit I."/>
            <person name="Brakhage A.A."/>
            <person name="Braus G.H."/>
            <person name="Fischer R."/>
            <person name="Frisvad J.C."/>
            <person name="Goldman G.H."/>
            <person name="Houbraken J."/>
            <person name="Oakley B."/>
            <person name="Pocsi I."/>
            <person name="Scazzocchio C."/>
            <person name="Seiboth B."/>
            <person name="vanKuyk P.A."/>
            <person name="Wortman J."/>
            <person name="Dyer P.S."/>
            <person name="Grigoriev I.V."/>
        </authorList>
    </citation>
    <scope>NUCLEOTIDE SEQUENCE [LARGE SCALE GENOMIC DNA]</scope>
    <source>
        <strain evidence="4">ITEM 5010</strain>
    </source>
</reference>
<dbReference type="Proteomes" id="UP000188318">
    <property type="component" value="Unassembled WGS sequence"/>
</dbReference>
<evidence type="ECO:0000256" key="1">
    <source>
        <dbReference type="SAM" id="MobiDB-lite"/>
    </source>
</evidence>
<dbReference type="OrthoDB" id="4510969at2759"/>
<organism evidence="3 4">
    <name type="scientific">Aspergillus carbonarius (strain ITEM 5010)</name>
    <dbReference type="NCBI Taxonomy" id="602072"/>
    <lineage>
        <taxon>Eukaryota</taxon>
        <taxon>Fungi</taxon>
        <taxon>Dikarya</taxon>
        <taxon>Ascomycota</taxon>
        <taxon>Pezizomycotina</taxon>
        <taxon>Eurotiomycetes</taxon>
        <taxon>Eurotiomycetidae</taxon>
        <taxon>Eurotiales</taxon>
        <taxon>Aspergillaceae</taxon>
        <taxon>Aspergillus</taxon>
        <taxon>Aspergillus subgen. Circumdati</taxon>
    </lineage>
</organism>
<dbReference type="AlphaFoldDB" id="A0A1R3RED7"/>
<gene>
    <name evidence="3" type="ORF">ASPCADRAFT_133231</name>
</gene>
<evidence type="ECO:0000313" key="4">
    <source>
        <dbReference type="Proteomes" id="UP000188318"/>
    </source>
</evidence>